<dbReference type="GO" id="GO:0005737">
    <property type="term" value="C:cytoplasm"/>
    <property type="evidence" value="ECO:0007669"/>
    <property type="project" value="TreeGrafter"/>
</dbReference>
<feature type="domain" description="Pcf11 C-terminal" evidence="2">
    <location>
        <begin position="241"/>
        <end position="292"/>
    </location>
</feature>
<dbReference type="GO" id="GO:0005849">
    <property type="term" value="C:mRNA cleavage factor complex"/>
    <property type="evidence" value="ECO:0007669"/>
    <property type="project" value="TreeGrafter"/>
</dbReference>
<evidence type="ECO:0000256" key="1">
    <source>
        <dbReference type="SAM" id="MobiDB-lite"/>
    </source>
</evidence>
<dbReference type="RefSeq" id="XP_001730936.1">
    <property type="nucleotide sequence ID" value="XM_001730884.1"/>
</dbReference>
<dbReference type="STRING" id="425265.A8PZN6"/>
<accession>A8PZN6</accession>
<evidence type="ECO:0000313" key="3">
    <source>
        <dbReference type="EMBL" id="EDP43722.1"/>
    </source>
</evidence>
<comment type="caution">
    <text evidence="3">The sequence shown here is derived from an EMBL/GenBank/DDBJ whole genome shotgun (WGS) entry which is preliminary data.</text>
</comment>
<organism evidence="3 4">
    <name type="scientific">Malassezia globosa (strain ATCC MYA-4612 / CBS 7966)</name>
    <name type="common">Dandruff-associated fungus</name>
    <dbReference type="NCBI Taxonomy" id="425265"/>
    <lineage>
        <taxon>Eukaryota</taxon>
        <taxon>Fungi</taxon>
        <taxon>Dikarya</taxon>
        <taxon>Basidiomycota</taxon>
        <taxon>Ustilaginomycotina</taxon>
        <taxon>Malasseziomycetes</taxon>
        <taxon>Malasseziales</taxon>
        <taxon>Malasseziaceae</taxon>
        <taxon>Malassezia</taxon>
    </lineage>
</organism>
<evidence type="ECO:0000259" key="2">
    <source>
        <dbReference type="Pfam" id="PF21936"/>
    </source>
</evidence>
<proteinExistence type="predicted"/>
<dbReference type="OMA" id="CRICKEP"/>
<dbReference type="PANTHER" id="PTHR15921:SF3">
    <property type="entry name" value="PRE-MRNA CLEAVAGE COMPLEX 2 PROTEIN PCF11"/>
    <property type="match status" value="1"/>
</dbReference>
<dbReference type="AlphaFoldDB" id="A8PZN6"/>
<dbReference type="GO" id="GO:0000993">
    <property type="term" value="F:RNA polymerase II complex binding"/>
    <property type="evidence" value="ECO:0007669"/>
    <property type="project" value="InterPro"/>
</dbReference>
<dbReference type="Proteomes" id="UP000008837">
    <property type="component" value="Unassembled WGS sequence"/>
</dbReference>
<dbReference type="InParanoid" id="A8PZN6"/>
<dbReference type="GO" id="GO:0003729">
    <property type="term" value="F:mRNA binding"/>
    <property type="evidence" value="ECO:0007669"/>
    <property type="project" value="InterPro"/>
</dbReference>
<dbReference type="Pfam" id="PF21936">
    <property type="entry name" value="Pcf11_C"/>
    <property type="match status" value="1"/>
</dbReference>
<keyword evidence="4" id="KW-1185">Reference proteome</keyword>
<dbReference type="InterPro" id="IPR054127">
    <property type="entry name" value="Pcf11_C"/>
</dbReference>
<dbReference type="PANTHER" id="PTHR15921">
    <property type="entry name" value="PRE-MRNA CLEAVAGE COMPLEX II"/>
    <property type="match status" value="1"/>
</dbReference>
<dbReference type="KEGG" id="mgl:MGL_1935"/>
<gene>
    <name evidence="3" type="ORF">MGL_1935</name>
</gene>
<reference evidence="3 4" key="1">
    <citation type="journal article" date="2007" name="Proc. Natl. Acad. Sci. U.S.A.">
        <title>Dandruff-associated Malassezia genomes reveal convergent and divergent virulence traits shared with plant and human fungal pathogens.</title>
        <authorList>
            <person name="Xu J."/>
            <person name="Saunders C.W."/>
            <person name="Hu P."/>
            <person name="Grant R.A."/>
            <person name="Boekhout T."/>
            <person name="Kuramae E.E."/>
            <person name="Kronstad J.W."/>
            <person name="Deangelis Y.M."/>
            <person name="Reeder N.L."/>
            <person name="Johnstone K.R."/>
            <person name="Leland M."/>
            <person name="Fieno A.M."/>
            <person name="Begley W.M."/>
            <person name="Sun Y."/>
            <person name="Lacey M.P."/>
            <person name="Chaudhary T."/>
            <person name="Keough T."/>
            <person name="Chu L."/>
            <person name="Sears R."/>
            <person name="Yuan B."/>
            <person name="Dawson T.L.Jr."/>
        </authorList>
    </citation>
    <scope>NUCLEOTIDE SEQUENCE [LARGE SCALE GENOMIC DNA]</scope>
    <source>
        <strain evidence="4">ATCC MYA-4612 / CBS 7966</strain>
    </source>
</reference>
<protein>
    <recommendedName>
        <fullName evidence="2">Pcf11 C-terminal domain-containing protein</fullName>
    </recommendedName>
</protein>
<dbReference type="OrthoDB" id="2129491at2759"/>
<dbReference type="EMBL" id="AAYY01000006">
    <property type="protein sequence ID" value="EDP43722.1"/>
    <property type="molecule type" value="Genomic_DNA"/>
</dbReference>
<evidence type="ECO:0000313" key="4">
    <source>
        <dbReference type="Proteomes" id="UP000008837"/>
    </source>
</evidence>
<dbReference type="GO" id="GO:0031124">
    <property type="term" value="P:mRNA 3'-end processing"/>
    <property type="evidence" value="ECO:0007669"/>
    <property type="project" value="InterPro"/>
</dbReference>
<feature type="region of interest" description="Disordered" evidence="1">
    <location>
        <begin position="345"/>
        <end position="394"/>
    </location>
</feature>
<dbReference type="InterPro" id="IPR045154">
    <property type="entry name" value="PCF11-like"/>
</dbReference>
<dbReference type="GeneID" id="5855243"/>
<name>A8PZN6_MALGO</name>
<dbReference type="GO" id="GO:0006369">
    <property type="term" value="P:termination of RNA polymerase II transcription"/>
    <property type="evidence" value="ECO:0007669"/>
    <property type="project" value="InterPro"/>
</dbReference>
<sequence length="394" mass="41103">MSSSSSSSSTSVGSTTAATSSYVLPQTASLETASPALASPLGPAPLASITPVVGAGGPASGIASASASLSSAAPASASELIANLMKVGLLPSSSAAQVPATSEPSAVGAGSTPSQDKAYTDYIMSLDLSMVTADLSKPAPELEILLQEHLPHPCRQCANRYPGGEAGKHSLDDHLDWHFTNNRRARATLARGQSRAWLDPAVRWVRSGFDDVMPTSKDAHQWDLDDPAAEKALREKMAHAFVIVPHGSELASRPCRICKEPFQSEWSEEVEEWIWRNAVLIDGEYYHASCYYSAKSMSDVVSATRLAATAASAATALSATAAIHAPSSPGKAEQNAHCDVAGDVAGDADADLDAQRKRKATSPPPMVEPSPSSSATNPPPHKKPSIVKEEHACT</sequence>
<dbReference type="VEuPathDB" id="FungiDB:MGL_1935"/>